<feature type="chain" id="PRO_5046722840" evidence="1">
    <location>
        <begin position="25"/>
        <end position="317"/>
    </location>
</feature>
<dbReference type="Gene3D" id="3.20.20.150">
    <property type="entry name" value="Divalent-metal-dependent TIM barrel enzymes"/>
    <property type="match status" value="1"/>
</dbReference>
<evidence type="ECO:0000313" key="4">
    <source>
        <dbReference type="Proteomes" id="UP001218231"/>
    </source>
</evidence>
<dbReference type="Pfam" id="PF01261">
    <property type="entry name" value="AP_endonuc_2"/>
    <property type="match status" value="1"/>
</dbReference>
<dbReference type="RefSeq" id="WP_273619854.1">
    <property type="nucleotide sequence ID" value="NZ_CP117418.1"/>
</dbReference>
<dbReference type="InterPro" id="IPR013022">
    <property type="entry name" value="Xyl_isomerase-like_TIM-brl"/>
</dbReference>
<dbReference type="PANTHER" id="PTHR12110:SF41">
    <property type="entry name" value="INOSOSE DEHYDRATASE"/>
    <property type="match status" value="1"/>
</dbReference>
<dbReference type="InterPro" id="IPR050312">
    <property type="entry name" value="IolE/XylAMocC-like"/>
</dbReference>
<keyword evidence="1" id="KW-0732">Signal</keyword>
<gene>
    <name evidence="3" type="ORF">PQ457_21585</name>
</gene>
<dbReference type="Proteomes" id="UP001218231">
    <property type="component" value="Plasmid unnamed1"/>
</dbReference>
<protein>
    <submittedName>
        <fullName evidence="3">Sugar phosphate isomerase/epimerase</fullName>
    </submittedName>
</protein>
<dbReference type="PROSITE" id="PS51318">
    <property type="entry name" value="TAT"/>
    <property type="match status" value="1"/>
</dbReference>
<feature type="domain" description="Xylose isomerase-like TIM barrel" evidence="2">
    <location>
        <begin position="93"/>
        <end position="312"/>
    </location>
</feature>
<keyword evidence="3" id="KW-0413">Isomerase</keyword>
<dbReference type="EMBL" id="CP117418">
    <property type="protein sequence ID" value="WCT79582.1"/>
    <property type="molecule type" value="Genomic_DNA"/>
</dbReference>
<feature type="signal peptide" evidence="1">
    <location>
        <begin position="1"/>
        <end position="24"/>
    </location>
</feature>
<evidence type="ECO:0000259" key="2">
    <source>
        <dbReference type="Pfam" id="PF01261"/>
    </source>
</evidence>
<dbReference type="PANTHER" id="PTHR12110">
    <property type="entry name" value="HYDROXYPYRUVATE ISOMERASE"/>
    <property type="match status" value="1"/>
</dbReference>
<dbReference type="SUPFAM" id="SSF51658">
    <property type="entry name" value="Xylose isomerase-like"/>
    <property type="match status" value="1"/>
</dbReference>
<dbReference type="GO" id="GO:0016853">
    <property type="term" value="F:isomerase activity"/>
    <property type="evidence" value="ECO:0007669"/>
    <property type="project" value="UniProtKB-KW"/>
</dbReference>
<keyword evidence="3" id="KW-0614">Plasmid</keyword>
<dbReference type="InterPro" id="IPR036237">
    <property type="entry name" value="Xyl_isomerase-like_sf"/>
</dbReference>
<reference evidence="3 4" key="1">
    <citation type="submission" date="2023-02" db="EMBL/GenBank/DDBJ databases">
        <title>Genome sequence of Novosphingobium humi KACC 19094.</title>
        <authorList>
            <person name="Kim S."/>
            <person name="Heo J."/>
            <person name="Kwon S.-W."/>
        </authorList>
    </citation>
    <scope>NUCLEOTIDE SEQUENCE [LARGE SCALE GENOMIC DNA]</scope>
    <source>
        <strain evidence="3 4">KACC 19094</strain>
        <plasmid evidence="3 4">unnamed1</plasmid>
    </source>
</reference>
<name>A0ABY7U239_9SPHN</name>
<evidence type="ECO:0000256" key="1">
    <source>
        <dbReference type="SAM" id="SignalP"/>
    </source>
</evidence>
<evidence type="ECO:0000313" key="3">
    <source>
        <dbReference type="EMBL" id="WCT79582.1"/>
    </source>
</evidence>
<proteinExistence type="predicted"/>
<sequence>MDRRNFLASAGALAALSAASPALAAPKGRAFGIQLWTVAKMLSQDFEKTIAMLAGLGYRELEMYGPYDFSDDRGKASWAAVTPSLGFSGSGFFGHTAAQVKTIMQRHGLTVPSLHTDIFTLRDGMGRLAEAAHALGSTYVTLPSLPADMRRTFDDYKRAADVFNKIGADAARHGVRFGYHNHGYGLMPIDGKIPLRTMLDATDPKTVFLELDVYWNFAGGGDPKEYLTRYKGRYKMVHLKDMKGIHHFKGDGGSSTEWIELFQYLTYLGDGDLDMKGIIKTAEANGVEHFFVEQDRADDLMVAIKGSADFLKQNGFV</sequence>
<keyword evidence="4" id="KW-1185">Reference proteome</keyword>
<organism evidence="3 4">
    <name type="scientific">Novosphingobium humi</name>
    <dbReference type="NCBI Taxonomy" id="2282397"/>
    <lineage>
        <taxon>Bacteria</taxon>
        <taxon>Pseudomonadati</taxon>
        <taxon>Pseudomonadota</taxon>
        <taxon>Alphaproteobacteria</taxon>
        <taxon>Sphingomonadales</taxon>
        <taxon>Sphingomonadaceae</taxon>
        <taxon>Novosphingobium</taxon>
    </lineage>
</organism>
<geneLocation type="plasmid" evidence="3 4">
    <name>unnamed1</name>
</geneLocation>
<accession>A0ABY7U239</accession>
<dbReference type="InterPro" id="IPR006311">
    <property type="entry name" value="TAT_signal"/>
</dbReference>